<evidence type="ECO:0000313" key="2">
    <source>
        <dbReference type="Proteomes" id="UP000694308"/>
    </source>
</evidence>
<comment type="caution">
    <text evidence="1">The sequence shown here is derived from an EMBL/GenBank/DDBJ whole genome shotgun (WGS) entry which is preliminary data.</text>
</comment>
<gene>
    <name evidence="1" type="primary">anfO</name>
    <name evidence="1" type="ORF">I6U48_12440</name>
</gene>
<protein>
    <submittedName>
        <fullName evidence="1">Fe-only nitrogenase accessory protein AnfO</fullName>
    </submittedName>
</protein>
<dbReference type="EMBL" id="JAEEGC010000053">
    <property type="protein sequence ID" value="MBV7273718.1"/>
    <property type="molecule type" value="Genomic_DNA"/>
</dbReference>
<dbReference type="InterPro" id="IPR014287">
    <property type="entry name" value="Nase_Fe-Fe_AnfO"/>
</dbReference>
<dbReference type="Pfam" id="PF09582">
    <property type="entry name" value="AnfO_nitrog"/>
    <property type="match status" value="1"/>
</dbReference>
<reference evidence="1" key="1">
    <citation type="submission" date="2020-12" db="EMBL/GenBank/DDBJ databases">
        <title>Clostridium thailandense sp. nov., a novel acetogenic bacterium isolated from peat land soil in Thailand.</title>
        <authorList>
            <person name="Chaikitkaew S."/>
            <person name="Birkeland N.K."/>
        </authorList>
    </citation>
    <scope>NUCLEOTIDE SEQUENCE</scope>
    <source>
        <strain evidence="1">PL3</strain>
    </source>
</reference>
<sequence length="205" mass="23574">MKIAVFMGDDGKTISFNETGVVKVFLRSQGEWDVIKEIPFGINKLADPKTVHEKIRTMIEDLEDCRVFVAVEVKGIPYAILEGMKFNIWKVEGTPEGFLEYIFEKEEQEKNNKFKVETIEVPTPIENGKPGNYYINIIELMESSQRITSKQVLLPFLNNNTFNELEIDCSHVPHWFEKEFKRLNLKSESEAIYGGGVKVKVYSSV</sequence>
<accession>A0A949TZI5</accession>
<keyword evidence="2" id="KW-1185">Reference proteome</keyword>
<dbReference type="AlphaFoldDB" id="A0A949TZI5"/>
<dbReference type="RefSeq" id="WP_218320787.1">
    <property type="nucleotide sequence ID" value="NZ_JAEEGC010000053.1"/>
</dbReference>
<name>A0A949TZI5_9CLOT</name>
<dbReference type="NCBIfam" id="TIGR02940">
    <property type="entry name" value="anfO_nitrog"/>
    <property type="match status" value="1"/>
</dbReference>
<organism evidence="1 2">
    <name type="scientific">Clostridium thailandense</name>
    <dbReference type="NCBI Taxonomy" id="2794346"/>
    <lineage>
        <taxon>Bacteria</taxon>
        <taxon>Bacillati</taxon>
        <taxon>Bacillota</taxon>
        <taxon>Clostridia</taxon>
        <taxon>Eubacteriales</taxon>
        <taxon>Clostridiaceae</taxon>
        <taxon>Clostridium</taxon>
    </lineage>
</organism>
<evidence type="ECO:0000313" key="1">
    <source>
        <dbReference type="EMBL" id="MBV7273718.1"/>
    </source>
</evidence>
<dbReference type="Proteomes" id="UP000694308">
    <property type="component" value="Unassembled WGS sequence"/>
</dbReference>
<proteinExistence type="predicted"/>